<dbReference type="Proteomes" id="UP000249610">
    <property type="component" value="Unassembled WGS sequence"/>
</dbReference>
<dbReference type="Pfam" id="PF13707">
    <property type="entry name" value="RloB"/>
    <property type="match status" value="1"/>
</dbReference>
<reference evidence="1 2" key="1">
    <citation type="submission" date="2018-06" db="EMBL/GenBank/DDBJ databases">
        <title>Genomic Encyclopedia of Archaeal and Bacterial Type Strains, Phase II (KMG-II): from individual species to whole genera.</title>
        <authorList>
            <person name="Goeker M."/>
        </authorList>
    </citation>
    <scope>NUCLEOTIDE SEQUENCE [LARGE SCALE GENOMIC DNA]</scope>
    <source>
        <strain evidence="1 2">DSM 23446</strain>
    </source>
</reference>
<dbReference type="EMBL" id="QLLK01000010">
    <property type="protein sequence ID" value="RAI86746.1"/>
    <property type="molecule type" value="Genomic_DNA"/>
</dbReference>
<evidence type="ECO:0000313" key="1">
    <source>
        <dbReference type="EMBL" id="RAI86746.1"/>
    </source>
</evidence>
<proteinExistence type="predicted"/>
<dbReference type="InterPro" id="IPR025591">
    <property type="entry name" value="RloB"/>
</dbReference>
<name>A0A327PA72_9BACT</name>
<evidence type="ECO:0000313" key="2">
    <source>
        <dbReference type="Proteomes" id="UP000249610"/>
    </source>
</evidence>
<comment type="caution">
    <text evidence="1">The sequence shown here is derived from an EMBL/GenBank/DDBJ whole genome shotgun (WGS) entry which is preliminary data.</text>
</comment>
<dbReference type="AlphaFoldDB" id="A0A327PA72"/>
<dbReference type="RefSeq" id="WP_111612631.1">
    <property type="nucleotide sequence ID" value="NZ_QLLK01000010.1"/>
</dbReference>
<gene>
    <name evidence="1" type="ORF">LV83_03303</name>
</gene>
<dbReference type="OrthoDB" id="9796523at2"/>
<keyword evidence="2" id="KW-1185">Reference proteome</keyword>
<protein>
    <submittedName>
        <fullName evidence="1">RloB-like protein</fullName>
    </submittedName>
</protein>
<sequence>MSLRRPNKRILILCEGVTEKLYATSLRAELGRNLQRSIAVEVTQGDQQNPLDLVREAIAKKKKARKEKNPYDDIWIFFDHDNWPQLREAFRLIETEEFKFSFTALCLEHWFILHFEECGRAFQRGEDALSHLRRLWPQYHKTKLNHFAELKEKLPLAMERATRMNSRQEENTVTERNPYCTIADLISFFQSLEAG</sequence>
<organism evidence="1 2">
    <name type="scientific">Algoriphagus yeomjeoni</name>
    <dbReference type="NCBI Taxonomy" id="291403"/>
    <lineage>
        <taxon>Bacteria</taxon>
        <taxon>Pseudomonadati</taxon>
        <taxon>Bacteroidota</taxon>
        <taxon>Cytophagia</taxon>
        <taxon>Cytophagales</taxon>
        <taxon>Cyclobacteriaceae</taxon>
        <taxon>Algoriphagus</taxon>
    </lineage>
</organism>
<accession>A0A327PA72</accession>